<comment type="caution">
    <text evidence="6">The sequence shown here is derived from an EMBL/GenBank/DDBJ whole genome shotgun (WGS) entry which is preliminary data.</text>
</comment>
<dbReference type="Pfam" id="PF08075">
    <property type="entry name" value="NOPS"/>
    <property type="match status" value="1"/>
</dbReference>
<proteinExistence type="predicted"/>
<dbReference type="InterPro" id="IPR012677">
    <property type="entry name" value="Nucleotide-bd_a/b_plait_sf"/>
</dbReference>
<dbReference type="EMBL" id="JAZGQO010000014">
    <property type="protein sequence ID" value="KAK6171231.1"/>
    <property type="molecule type" value="Genomic_DNA"/>
</dbReference>
<feature type="compositionally biased region" description="Basic and acidic residues" evidence="4">
    <location>
        <begin position="15"/>
        <end position="34"/>
    </location>
</feature>
<dbReference type="SMART" id="SM00360">
    <property type="entry name" value="RRM"/>
    <property type="match status" value="2"/>
</dbReference>
<evidence type="ECO:0000313" key="6">
    <source>
        <dbReference type="EMBL" id="KAK6171231.1"/>
    </source>
</evidence>
<accession>A0AAN8J8K8</accession>
<feature type="region of interest" description="Disordered" evidence="4">
    <location>
        <begin position="362"/>
        <end position="570"/>
    </location>
</feature>
<dbReference type="CDD" id="cd12333">
    <property type="entry name" value="RRM2_p54nrb_like"/>
    <property type="match status" value="1"/>
</dbReference>
<dbReference type="GO" id="GO:0003723">
    <property type="term" value="F:RNA binding"/>
    <property type="evidence" value="ECO:0007669"/>
    <property type="project" value="UniProtKB-UniRule"/>
</dbReference>
<feature type="domain" description="RRM" evidence="5">
    <location>
        <begin position="178"/>
        <end position="259"/>
    </location>
</feature>
<feature type="region of interest" description="Disordered" evidence="4">
    <location>
        <begin position="1"/>
        <end position="102"/>
    </location>
</feature>
<keyword evidence="2 3" id="KW-0694">RNA-binding</keyword>
<feature type="domain" description="RRM" evidence="5">
    <location>
        <begin position="104"/>
        <end position="176"/>
    </location>
</feature>
<keyword evidence="1" id="KW-0677">Repeat</keyword>
<feature type="compositionally biased region" description="Basic and acidic residues" evidence="4">
    <location>
        <begin position="543"/>
        <end position="556"/>
    </location>
</feature>
<feature type="compositionally biased region" description="Gly residues" evidence="4">
    <location>
        <begin position="530"/>
        <end position="542"/>
    </location>
</feature>
<evidence type="ECO:0000313" key="7">
    <source>
        <dbReference type="Proteomes" id="UP001347796"/>
    </source>
</evidence>
<dbReference type="Proteomes" id="UP001347796">
    <property type="component" value="Unassembled WGS sequence"/>
</dbReference>
<dbReference type="InterPro" id="IPR035979">
    <property type="entry name" value="RBD_domain_sf"/>
</dbReference>
<evidence type="ECO:0000256" key="3">
    <source>
        <dbReference type="PROSITE-ProRule" id="PRU00176"/>
    </source>
</evidence>
<evidence type="ECO:0000256" key="2">
    <source>
        <dbReference type="ARBA" id="ARBA00022884"/>
    </source>
</evidence>
<dbReference type="InterPro" id="IPR000504">
    <property type="entry name" value="RRM_dom"/>
</dbReference>
<feature type="compositionally biased region" description="Basic and acidic residues" evidence="4">
    <location>
        <begin position="44"/>
        <end position="68"/>
    </location>
</feature>
<dbReference type="PROSITE" id="PS50102">
    <property type="entry name" value="RRM"/>
    <property type="match status" value="2"/>
</dbReference>
<dbReference type="Pfam" id="PF00076">
    <property type="entry name" value="RRM_1"/>
    <property type="match status" value="2"/>
</dbReference>
<protein>
    <recommendedName>
        <fullName evidence="5">RRM domain-containing protein</fullName>
    </recommendedName>
</protein>
<evidence type="ECO:0000259" key="5">
    <source>
        <dbReference type="PROSITE" id="PS50102"/>
    </source>
</evidence>
<sequence length="570" mass="63762">MVGNTPQKQQGQMKTEPKSAEKGENKQEKPEHKGQQGGGGPKHFNRENRGGDFKNDRNRGFGNRRQENRGGNGSGQGGGGAAASQTQSSDDSTPAPPKKFTGRCRLFVGNLPLDFTEDDFKGLFEPFGEHSEAYVNGNRGFGFIRMDFRHNAEAAKAGLDGTTKKGRTLRVRFATHGAALKVKNLHPTVSNELLEQGFAQFGELERAVVIVDDRGKSTGEGIVEFVRKPGAQQALRRINEGVFLLGTSPRPVIVEPLEQKDDEDGMPDKFINKNDQYKKEREKEPRFAQPGTFDYEMGMRWKQMENLEKEKLERVKKEMEEAQIKLEDDMQNALYDYQAEQIRQDLMRQQEELRRLEELKQQDQMRRRQEMEMRNRDEERMRLEEDRRRQDMMMRQQNMGQGGPGRRGPPMMEGRGHDDGMNGGRQGGAPPMQPPPIPPAGMGLNRPGNQNRSSGCSINDLNSNEVVDCQSAEQPDRHPMMGGNSGGQGRGPSMQGGGGNQGPMRQSRFDQTTPNFEGGMGGPPGPRGNMYGGNMGGGPGMRGGERGMMERRREGGQNEDFGELKRMRRF</sequence>
<keyword evidence="7" id="KW-1185">Reference proteome</keyword>
<feature type="compositionally biased region" description="Gly residues" evidence="4">
    <location>
        <begin position="70"/>
        <end position="81"/>
    </location>
</feature>
<dbReference type="SUPFAM" id="SSF54928">
    <property type="entry name" value="RNA-binding domain, RBD"/>
    <property type="match status" value="1"/>
</dbReference>
<organism evidence="6 7">
    <name type="scientific">Patella caerulea</name>
    <name type="common">Rayed Mediterranean limpet</name>
    <dbReference type="NCBI Taxonomy" id="87958"/>
    <lineage>
        <taxon>Eukaryota</taxon>
        <taxon>Metazoa</taxon>
        <taxon>Spiralia</taxon>
        <taxon>Lophotrochozoa</taxon>
        <taxon>Mollusca</taxon>
        <taxon>Gastropoda</taxon>
        <taxon>Patellogastropoda</taxon>
        <taxon>Patelloidea</taxon>
        <taxon>Patellidae</taxon>
        <taxon>Patella</taxon>
    </lineage>
</organism>
<name>A0AAN8J8K8_PATCE</name>
<dbReference type="CDD" id="cd12931">
    <property type="entry name" value="eNOPS_SF"/>
    <property type="match status" value="1"/>
</dbReference>
<dbReference type="InterPro" id="IPR012975">
    <property type="entry name" value="NOPS"/>
</dbReference>
<dbReference type="Gene3D" id="6.10.250.1170">
    <property type="match status" value="1"/>
</dbReference>
<dbReference type="FunFam" id="3.30.70.330:FF:000043">
    <property type="entry name" value="paraspeckle component 1 isoform X1"/>
    <property type="match status" value="1"/>
</dbReference>
<dbReference type="AlphaFoldDB" id="A0AAN8J8K8"/>
<gene>
    <name evidence="6" type="ORF">SNE40_019465</name>
</gene>
<evidence type="ECO:0000256" key="1">
    <source>
        <dbReference type="ARBA" id="ARBA00022737"/>
    </source>
</evidence>
<evidence type="ECO:0000256" key="4">
    <source>
        <dbReference type="SAM" id="MobiDB-lite"/>
    </source>
</evidence>
<dbReference type="PANTHER" id="PTHR23189">
    <property type="entry name" value="RNA RECOGNITION MOTIF-CONTAINING"/>
    <property type="match status" value="1"/>
</dbReference>
<feature type="compositionally biased region" description="Gly residues" evidence="4">
    <location>
        <begin position="483"/>
        <end position="501"/>
    </location>
</feature>
<feature type="compositionally biased region" description="Polar residues" evidence="4">
    <location>
        <begin position="1"/>
        <end position="13"/>
    </location>
</feature>
<dbReference type="Gene3D" id="3.30.70.330">
    <property type="match status" value="2"/>
</dbReference>
<feature type="compositionally biased region" description="Polar residues" evidence="4">
    <location>
        <begin position="447"/>
        <end position="465"/>
    </location>
</feature>
<feature type="compositionally biased region" description="Basic and acidic residues" evidence="4">
    <location>
        <begin position="362"/>
        <end position="392"/>
    </location>
</feature>
<reference evidence="6 7" key="1">
    <citation type="submission" date="2024-01" db="EMBL/GenBank/DDBJ databases">
        <title>The genome of the rayed Mediterranean limpet Patella caerulea (Linnaeus, 1758).</title>
        <authorList>
            <person name="Anh-Thu Weber A."/>
            <person name="Halstead-Nussloch G."/>
        </authorList>
    </citation>
    <scope>NUCLEOTIDE SEQUENCE [LARGE SCALE GENOMIC DNA]</scope>
    <source>
        <strain evidence="6">AATW-2023a</strain>
        <tissue evidence="6">Whole specimen</tissue>
    </source>
</reference>